<evidence type="ECO:0000313" key="1">
    <source>
        <dbReference type="EMBL" id="KAK8933909.1"/>
    </source>
</evidence>
<dbReference type="AlphaFoldDB" id="A0AAP0B951"/>
<keyword evidence="2" id="KW-1185">Reference proteome</keyword>
<organism evidence="1 2">
    <name type="scientific">Platanthera zijinensis</name>
    <dbReference type="NCBI Taxonomy" id="2320716"/>
    <lineage>
        <taxon>Eukaryota</taxon>
        <taxon>Viridiplantae</taxon>
        <taxon>Streptophyta</taxon>
        <taxon>Embryophyta</taxon>
        <taxon>Tracheophyta</taxon>
        <taxon>Spermatophyta</taxon>
        <taxon>Magnoliopsida</taxon>
        <taxon>Liliopsida</taxon>
        <taxon>Asparagales</taxon>
        <taxon>Orchidaceae</taxon>
        <taxon>Orchidoideae</taxon>
        <taxon>Orchideae</taxon>
        <taxon>Orchidinae</taxon>
        <taxon>Platanthera</taxon>
    </lineage>
</organism>
<evidence type="ECO:0000313" key="2">
    <source>
        <dbReference type="Proteomes" id="UP001418222"/>
    </source>
</evidence>
<proteinExistence type="predicted"/>
<protein>
    <submittedName>
        <fullName evidence="1">Uncharacterized protein</fullName>
    </submittedName>
</protein>
<dbReference type="Proteomes" id="UP001418222">
    <property type="component" value="Unassembled WGS sequence"/>
</dbReference>
<name>A0AAP0B951_9ASPA</name>
<reference evidence="1 2" key="1">
    <citation type="journal article" date="2022" name="Nat. Plants">
        <title>Genomes of leafy and leafless Platanthera orchids illuminate the evolution of mycoheterotrophy.</title>
        <authorList>
            <person name="Li M.H."/>
            <person name="Liu K.W."/>
            <person name="Li Z."/>
            <person name="Lu H.C."/>
            <person name="Ye Q.L."/>
            <person name="Zhang D."/>
            <person name="Wang J.Y."/>
            <person name="Li Y.F."/>
            <person name="Zhong Z.M."/>
            <person name="Liu X."/>
            <person name="Yu X."/>
            <person name="Liu D.K."/>
            <person name="Tu X.D."/>
            <person name="Liu B."/>
            <person name="Hao Y."/>
            <person name="Liao X.Y."/>
            <person name="Jiang Y.T."/>
            <person name="Sun W.H."/>
            <person name="Chen J."/>
            <person name="Chen Y.Q."/>
            <person name="Ai Y."/>
            <person name="Zhai J.W."/>
            <person name="Wu S.S."/>
            <person name="Zhou Z."/>
            <person name="Hsiao Y.Y."/>
            <person name="Wu W.L."/>
            <person name="Chen Y.Y."/>
            <person name="Lin Y.F."/>
            <person name="Hsu J.L."/>
            <person name="Li C.Y."/>
            <person name="Wang Z.W."/>
            <person name="Zhao X."/>
            <person name="Zhong W.Y."/>
            <person name="Ma X.K."/>
            <person name="Ma L."/>
            <person name="Huang J."/>
            <person name="Chen G.Z."/>
            <person name="Huang M.Z."/>
            <person name="Huang L."/>
            <person name="Peng D.H."/>
            <person name="Luo Y.B."/>
            <person name="Zou S.Q."/>
            <person name="Chen S.P."/>
            <person name="Lan S."/>
            <person name="Tsai W.C."/>
            <person name="Van de Peer Y."/>
            <person name="Liu Z.J."/>
        </authorList>
    </citation>
    <scope>NUCLEOTIDE SEQUENCE [LARGE SCALE GENOMIC DNA]</scope>
    <source>
        <strain evidence="1">Lor287</strain>
    </source>
</reference>
<dbReference type="EMBL" id="JBBWWQ010000013">
    <property type="protein sequence ID" value="KAK8933909.1"/>
    <property type="molecule type" value="Genomic_DNA"/>
</dbReference>
<accession>A0AAP0B951</accession>
<sequence length="61" mass="7065">MKIFMDPECLISLLGAFRDDIREFLQRCCDVECRPTEGMPTRCTLIVDEKKKSDVASMQNH</sequence>
<gene>
    <name evidence="1" type="ORF">KSP39_PZI015720</name>
</gene>
<comment type="caution">
    <text evidence="1">The sequence shown here is derived from an EMBL/GenBank/DDBJ whole genome shotgun (WGS) entry which is preliminary data.</text>
</comment>